<comment type="caution">
    <text evidence="1">The sequence shown here is derived from an EMBL/GenBank/DDBJ whole genome shotgun (WGS) entry which is preliminary data.</text>
</comment>
<evidence type="ECO:0000313" key="1">
    <source>
        <dbReference type="EMBL" id="KAJ0169764.1"/>
    </source>
</evidence>
<gene>
    <name evidence="1" type="ORF">K1T71_014370</name>
</gene>
<evidence type="ECO:0000313" key="2">
    <source>
        <dbReference type="Proteomes" id="UP000824533"/>
    </source>
</evidence>
<keyword evidence="2" id="KW-1185">Reference proteome</keyword>
<reference evidence="1 2" key="1">
    <citation type="journal article" date="2021" name="Front. Genet.">
        <title>Chromosome-Level Genome Assembly Reveals Significant Gene Expansion in the Toll and IMD Signaling Pathways of Dendrolimus kikuchii.</title>
        <authorList>
            <person name="Zhou J."/>
            <person name="Wu P."/>
            <person name="Xiong Z."/>
            <person name="Liu N."/>
            <person name="Zhao N."/>
            <person name="Ji M."/>
            <person name="Qiu Y."/>
            <person name="Yang B."/>
        </authorList>
    </citation>
    <scope>NUCLEOTIDE SEQUENCE [LARGE SCALE GENOMIC DNA]</scope>
    <source>
        <strain evidence="1">Ann1</strain>
    </source>
</reference>
<protein>
    <submittedName>
        <fullName evidence="1">Uncharacterized protein</fullName>
    </submittedName>
</protein>
<organism evidence="1 2">
    <name type="scientific">Dendrolimus kikuchii</name>
    <dbReference type="NCBI Taxonomy" id="765133"/>
    <lineage>
        <taxon>Eukaryota</taxon>
        <taxon>Metazoa</taxon>
        <taxon>Ecdysozoa</taxon>
        <taxon>Arthropoda</taxon>
        <taxon>Hexapoda</taxon>
        <taxon>Insecta</taxon>
        <taxon>Pterygota</taxon>
        <taxon>Neoptera</taxon>
        <taxon>Endopterygota</taxon>
        <taxon>Lepidoptera</taxon>
        <taxon>Glossata</taxon>
        <taxon>Ditrysia</taxon>
        <taxon>Bombycoidea</taxon>
        <taxon>Lasiocampidae</taxon>
        <taxon>Dendrolimus</taxon>
    </lineage>
</organism>
<accession>A0ACC1CE85</accession>
<proteinExistence type="predicted"/>
<dbReference type="Proteomes" id="UP000824533">
    <property type="component" value="Linkage Group LG29"/>
</dbReference>
<dbReference type="EMBL" id="CM034415">
    <property type="protein sequence ID" value="KAJ0169764.1"/>
    <property type="molecule type" value="Genomic_DNA"/>
</dbReference>
<name>A0ACC1CE85_9NEOP</name>
<sequence>MNNMAMDVDPLSYEYAQYDYSQASQPNQFYNPNSNFKNETLPHYQYSQIPYEPVIQLDETQQTDVALDNNYNNDQQAYDDDNNDTQLAVHFEQEDVKPDINELNKKKRGRRSSYWNVKVTDKNFAFYGCAICNISFMELEELDKHVSTHKDRITTYGLRVHNQKKKKQMKKEMKRMKKIKMEKKEFKFEVEIKPEDGYIGNEKASDVMHALQENNSTMTDSENFNNANPESSTVNNDGSTVKNNKDNNVTNDSNNENLNTVNAESSNSINNESNTAKNNNKNSVIKDTNNDTGKKKVNSGSKKIDDNKESSSKREADKQKQDNLQKIYKCFACQKQFLLSYYLRLHVRSHTDEKPYLCSICGQSFITASKRGRHTKRTHLAIRHQCRICYKFFSRFELLTRHFDKKHPDDKLEGEPYDYNAILPYLKELEEQLKEKTEGGDCKPKTEEPWKDQWKDGEAPKEEVKDEEKLPVLLKDEAEMKCEFDFPPVPPNIIVSEVKVDVTDNEGVVIKKEVDDEPSEEGGGDDAVGDDHAPDDDARNDGLSDEDYFPSNTWASTPKVESAPPSPVRKRKQKSAKNLTCEICNKVVKSKSYLKIHLRTHTGEKPFKCVVCEKGFITATKMHRHVLTQHASTDSAEGGVKLEAASDEENQEGKKGKKKRSKKIKSKFALPKVKEKKKHQKRPHACEFCRLKFLHLETLEIHRKSHEGEPIPYNCYYCLESMGDADALKEHEATHGGPKPFLCTLCGREYKKREAMVFHRKHHKPDKEFVCDICSKRFPSQYKLQRHIATHNLCKYIVRYECPVCAHMFHTKYHIQMHLTTHQKEGLIVEENRNEILAMVLQNVRKIPTQPGSTSLTTIIPSDERSRVCNICGEMFTHFYFLEEHLKTHGSKFALEDLTKSEEKKYICQTDSVRFLVRICAVPGPRGRTLRAGTVLSGLSTNLLTNSSA</sequence>